<comment type="caution">
    <text evidence="1">The sequence shown here is derived from an EMBL/GenBank/DDBJ whole genome shotgun (WGS) entry which is preliminary data.</text>
</comment>
<protein>
    <submittedName>
        <fullName evidence="1">Uncharacterized protein</fullName>
    </submittedName>
</protein>
<sequence>MRLAVAMRARAPRAGALRPSTLVLLFTTVLAAGALVALVADRAGAMPAFARRYGTSCASCHAPFPRLGGIADMFAGHGFRMAPGETPSDTIETGDALLALGRALPLAVRFDAHAQLHGDGPPEADFQTPYGLKLLSSAPLSKDLSYYFYFFLYERGEVGGVEDAFVMWNDVAGRPVDLVVGQFQVSDPLFKRELRLAYDDYVIYRARVGDQPTDLTYDRGAMAIADVAGFTVTAMAVNGNGRAGAQSNRRLDDDPIKNVAGHVTRDLVPGTLRAGAFGYFGAQDGESAGGAAARNRVWMAGADATLGRGPFELNLQFLHREDDAPTFDPAGPRVKVDGGFAEALWVPEGSRWYGFALYNLITADRPLLDPRMGGASGVDRYETIAGGAGYLLQRNARLQVEGFWDFEAEEMRWTGTIVAAY</sequence>
<gene>
    <name evidence="1" type="ORF">ENR23_11470</name>
</gene>
<name>A0A832MND9_UNCEI</name>
<reference evidence="1" key="1">
    <citation type="journal article" date="2020" name="mSystems">
        <title>Genome- and Community-Level Interaction Insights into Carbon Utilization and Element Cycling Functions of Hydrothermarchaeota in Hydrothermal Sediment.</title>
        <authorList>
            <person name="Zhou Z."/>
            <person name="Liu Y."/>
            <person name="Xu W."/>
            <person name="Pan J."/>
            <person name="Luo Z.H."/>
            <person name="Li M."/>
        </authorList>
    </citation>
    <scope>NUCLEOTIDE SEQUENCE [LARGE SCALE GENOMIC DNA]</scope>
    <source>
        <strain evidence="1">SpSt-381</strain>
    </source>
</reference>
<evidence type="ECO:0000313" key="1">
    <source>
        <dbReference type="EMBL" id="HGZ44018.1"/>
    </source>
</evidence>
<organism evidence="1">
    <name type="scientific">Eiseniibacteriota bacterium</name>
    <dbReference type="NCBI Taxonomy" id="2212470"/>
    <lineage>
        <taxon>Bacteria</taxon>
        <taxon>Candidatus Eiseniibacteriota</taxon>
    </lineage>
</organism>
<proteinExistence type="predicted"/>
<dbReference type="EMBL" id="DSQF01000022">
    <property type="protein sequence ID" value="HGZ44018.1"/>
    <property type="molecule type" value="Genomic_DNA"/>
</dbReference>
<dbReference type="AlphaFoldDB" id="A0A832MND9"/>
<dbReference type="SUPFAM" id="SSF56935">
    <property type="entry name" value="Porins"/>
    <property type="match status" value="1"/>
</dbReference>
<accession>A0A832MND9</accession>